<protein>
    <submittedName>
        <fullName evidence="2">Uncharacterized protein</fullName>
    </submittedName>
</protein>
<dbReference type="OrthoDB" id="10257263at2759"/>
<dbReference type="SUPFAM" id="SSF158745">
    <property type="entry name" value="LanC-like"/>
    <property type="match status" value="1"/>
</dbReference>
<keyword evidence="3" id="KW-1185">Reference proteome</keyword>
<dbReference type="GO" id="GO:0005975">
    <property type="term" value="P:carbohydrate metabolic process"/>
    <property type="evidence" value="ECO:0007669"/>
    <property type="project" value="InterPro"/>
</dbReference>
<evidence type="ECO:0000256" key="1">
    <source>
        <dbReference type="SAM" id="Phobius"/>
    </source>
</evidence>
<sequence length="126" mass="14188">MLQAARQLVEQTLHCAAQDTGGGRRPDREQQLAFLVGLPGVWILAATLYHYLGSLAERNRYISKYAELSPYFTQEIIFPQGSDELFIGRAGYLCGLYELRQITGEQIACKEVLFRQPDCHPSTLPV</sequence>
<reference evidence="2 3" key="1">
    <citation type="submission" date="2018-11" db="EMBL/GenBank/DDBJ databases">
        <authorList>
            <consortium name="Pathogen Informatics"/>
        </authorList>
    </citation>
    <scope>NUCLEOTIDE SEQUENCE [LARGE SCALE GENOMIC DNA]</scope>
</reference>
<organism evidence="2 3">
    <name type="scientific">Dibothriocephalus latus</name>
    <name type="common">Fish tapeworm</name>
    <name type="synonym">Diphyllobothrium latum</name>
    <dbReference type="NCBI Taxonomy" id="60516"/>
    <lineage>
        <taxon>Eukaryota</taxon>
        <taxon>Metazoa</taxon>
        <taxon>Spiralia</taxon>
        <taxon>Lophotrochozoa</taxon>
        <taxon>Platyhelminthes</taxon>
        <taxon>Cestoda</taxon>
        <taxon>Eucestoda</taxon>
        <taxon>Diphyllobothriidea</taxon>
        <taxon>Diphyllobothriidae</taxon>
        <taxon>Dibothriocephalus</taxon>
    </lineage>
</organism>
<dbReference type="PANTHER" id="PTHR12736">
    <property type="entry name" value="LANC-LIKE PROTEIN"/>
    <property type="match status" value="1"/>
</dbReference>
<dbReference type="PANTHER" id="PTHR12736:SF7">
    <property type="entry name" value="LANC-LIKE PROTEIN 3"/>
    <property type="match status" value="1"/>
</dbReference>
<proteinExistence type="predicted"/>
<keyword evidence="1" id="KW-1133">Transmembrane helix</keyword>
<evidence type="ECO:0000313" key="2">
    <source>
        <dbReference type="EMBL" id="VDN42958.1"/>
    </source>
</evidence>
<evidence type="ECO:0000313" key="3">
    <source>
        <dbReference type="Proteomes" id="UP000281553"/>
    </source>
</evidence>
<dbReference type="Pfam" id="PF05147">
    <property type="entry name" value="LANC_like"/>
    <property type="match status" value="1"/>
</dbReference>
<keyword evidence="1" id="KW-0472">Membrane</keyword>
<dbReference type="GO" id="GO:0005886">
    <property type="term" value="C:plasma membrane"/>
    <property type="evidence" value="ECO:0007669"/>
    <property type="project" value="TreeGrafter"/>
</dbReference>
<dbReference type="EMBL" id="UYRU01106264">
    <property type="protein sequence ID" value="VDN42958.1"/>
    <property type="molecule type" value="Genomic_DNA"/>
</dbReference>
<name>A0A3P7P2G7_DIBLA</name>
<dbReference type="InterPro" id="IPR007822">
    <property type="entry name" value="LANC-like"/>
</dbReference>
<accession>A0A3P7P2G7</accession>
<gene>
    <name evidence="2" type="ORF">DILT_LOCUS18951</name>
</gene>
<dbReference type="Proteomes" id="UP000281553">
    <property type="component" value="Unassembled WGS sequence"/>
</dbReference>
<dbReference type="AlphaFoldDB" id="A0A3P7P2G7"/>
<dbReference type="Gene3D" id="1.50.10.10">
    <property type="match status" value="1"/>
</dbReference>
<dbReference type="InterPro" id="IPR012341">
    <property type="entry name" value="6hp_glycosidase-like_sf"/>
</dbReference>
<dbReference type="GO" id="GO:0031179">
    <property type="term" value="P:peptide modification"/>
    <property type="evidence" value="ECO:0007669"/>
    <property type="project" value="InterPro"/>
</dbReference>
<feature type="transmembrane region" description="Helical" evidence="1">
    <location>
        <begin position="32"/>
        <end position="52"/>
    </location>
</feature>
<keyword evidence="1" id="KW-0812">Transmembrane</keyword>